<dbReference type="InterPro" id="IPR052336">
    <property type="entry name" value="MlaD_Phospholipid_Transporter"/>
</dbReference>
<dbReference type="Pfam" id="PF02470">
    <property type="entry name" value="MlaD"/>
    <property type="match status" value="1"/>
</dbReference>
<evidence type="ECO:0000313" key="3">
    <source>
        <dbReference type="Proteomes" id="UP000655410"/>
    </source>
</evidence>
<dbReference type="NCBIfam" id="TIGR00996">
    <property type="entry name" value="Mtu_fam_mce"/>
    <property type="match status" value="1"/>
</dbReference>
<evidence type="ECO:0000259" key="1">
    <source>
        <dbReference type="Pfam" id="PF02470"/>
    </source>
</evidence>
<comment type="caution">
    <text evidence="2">The sequence shown here is derived from an EMBL/GenBank/DDBJ whole genome shotgun (WGS) entry which is preliminary data.</text>
</comment>
<evidence type="ECO:0000313" key="2">
    <source>
        <dbReference type="EMBL" id="GGO86116.1"/>
    </source>
</evidence>
<protein>
    <recommendedName>
        <fullName evidence="1">Mce/MlaD domain-containing protein</fullName>
    </recommendedName>
</protein>
<organism evidence="2 3">
    <name type="scientific">Nocardioides phosphati</name>
    <dbReference type="NCBI Taxonomy" id="1867775"/>
    <lineage>
        <taxon>Bacteria</taxon>
        <taxon>Bacillati</taxon>
        <taxon>Actinomycetota</taxon>
        <taxon>Actinomycetes</taxon>
        <taxon>Propionibacteriales</taxon>
        <taxon>Nocardioidaceae</taxon>
        <taxon>Nocardioides</taxon>
    </lineage>
</organism>
<gene>
    <name evidence="2" type="ORF">GCM10011584_07690</name>
</gene>
<dbReference type="InterPro" id="IPR003399">
    <property type="entry name" value="Mce/MlaD"/>
</dbReference>
<dbReference type="InterPro" id="IPR005693">
    <property type="entry name" value="Mce"/>
</dbReference>
<dbReference type="EMBL" id="BMNI01000001">
    <property type="protein sequence ID" value="GGO86116.1"/>
    <property type="molecule type" value="Genomic_DNA"/>
</dbReference>
<accession>A0ABQ2N6A2</accession>
<dbReference type="PANTHER" id="PTHR33371">
    <property type="entry name" value="INTERMEMBRANE PHOSPHOLIPID TRANSPORT SYSTEM BINDING PROTEIN MLAD-RELATED"/>
    <property type="match status" value="1"/>
</dbReference>
<dbReference type="PANTHER" id="PTHR33371:SF4">
    <property type="entry name" value="INTERMEMBRANE PHOSPHOLIPID TRANSPORT SYSTEM BINDING PROTEIN MLAD"/>
    <property type="match status" value="1"/>
</dbReference>
<proteinExistence type="predicted"/>
<name>A0ABQ2N6A2_9ACTN</name>
<feature type="domain" description="Mce/MlaD" evidence="1">
    <location>
        <begin position="33"/>
        <end position="107"/>
    </location>
</feature>
<dbReference type="Proteomes" id="UP000655410">
    <property type="component" value="Unassembled WGS sequence"/>
</dbReference>
<keyword evidence="3" id="KW-1185">Reference proteome</keyword>
<reference evidence="3" key="1">
    <citation type="journal article" date="2019" name="Int. J. Syst. Evol. Microbiol.">
        <title>The Global Catalogue of Microorganisms (GCM) 10K type strain sequencing project: providing services to taxonomists for standard genome sequencing and annotation.</title>
        <authorList>
            <consortium name="The Broad Institute Genomics Platform"/>
            <consortium name="The Broad Institute Genome Sequencing Center for Infectious Disease"/>
            <person name="Wu L."/>
            <person name="Ma J."/>
        </authorList>
    </citation>
    <scope>NUCLEOTIDE SEQUENCE [LARGE SCALE GENOMIC DNA]</scope>
    <source>
        <strain evidence="3">CGMCC 4.7371</strain>
    </source>
</reference>
<sequence length="393" mass="40029">MPAMNTFLRPRLLVGLVLALLVGTVLVLRSSGGTEVLAHFDTAPGLYAGDDVRVLGVRVGKVVSVTAGDGGVDVKLRVEGDQKIPASAHAAIVAPSLVSGRFVQLAPAWRSGPTLADGAEIPADRTAVPISFDEVKKELTDLSTALGPEAGRRGSLDQAISTIEANLADGNSTQLRASVTQLHDAAAALASGRSDLFTTVRNLNQFTRNLAVHDAAVSGFTTELDHVAAMLRDNRTQVTGAVRDLHTALHASAALLGRNQAQLTHALRGTQQLSGTVASRADELAGVLHVAPHSLMGLYNIVDRQAITGRAVLANLDSVAALLCSAVLGAGGTAETCSAAVRPLINLLGLEKAGAPPSGGVGGALAGGTGGARLPGGTDKLVNSLLEQLGGVL</sequence>